<feature type="region of interest" description="Disordered" evidence="1">
    <location>
        <begin position="1"/>
        <end position="25"/>
    </location>
</feature>
<proteinExistence type="predicted"/>
<evidence type="ECO:0000313" key="3">
    <source>
        <dbReference type="Proteomes" id="UP000016936"/>
    </source>
</evidence>
<dbReference type="HOGENOM" id="CLU_1156282_0_0_1"/>
<protein>
    <submittedName>
        <fullName evidence="2">Uncharacterized protein</fullName>
    </submittedName>
</protein>
<dbReference type="EMBL" id="KB445573">
    <property type="protein sequence ID" value="EMD93339.1"/>
    <property type="molecule type" value="Genomic_DNA"/>
</dbReference>
<dbReference type="Proteomes" id="UP000016936">
    <property type="component" value="Unassembled WGS sequence"/>
</dbReference>
<reference evidence="2 3" key="1">
    <citation type="journal article" date="2012" name="PLoS Pathog.">
        <title>Diverse lifestyles and strategies of plant pathogenesis encoded in the genomes of eighteen Dothideomycetes fungi.</title>
        <authorList>
            <person name="Ohm R.A."/>
            <person name="Feau N."/>
            <person name="Henrissat B."/>
            <person name="Schoch C.L."/>
            <person name="Horwitz B.A."/>
            <person name="Barry K.W."/>
            <person name="Condon B.J."/>
            <person name="Copeland A.C."/>
            <person name="Dhillon B."/>
            <person name="Glaser F."/>
            <person name="Hesse C.N."/>
            <person name="Kosti I."/>
            <person name="LaButti K."/>
            <person name="Lindquist E.A."/>
            <person name="Lucas S."/>
            <person name="Salamov A.A."/>
            <person name="Bradshaw R.E."/>
            <person name="Ciuffetti L."/>
            <person name="Hamelin R.C."/>
            <person name="Kema G.H.J."/>
            <person name="Lawrence C."/>
            <person name="Scott J.A."/>
            <person name="Spatafora J.W."/>
            <person name="Turgeon B.G."/>
            <person name="de Wit P.J.G.M."/>
            <person name="Zhong S."/>
            <person name="Goodwin S.B."/>
            <person name="Grigoriev I.V."/>
        </authorList>
    </citation>
    <scope>NUCLEOTIDE SEQUENCE [LARGE SCALE GENOMIC DNA]</scope>
    <source>
        <strain evidence="3">C5 / ATCC 48332 / race O</strain>
    </source>
</reference>
<evidence type="ECO:0000313" key="2">
    <source>
        <dbReference type="EMBL" id="EMD93339.1"/>
    </source>
</evidence>
<accession>M2U483</accession>
<evidence type="ECO:0000256" key="1">
    <source>
        <dbReference type="SAM" id="MobiDB-lite"/>
    </source>
</evidence>
<name>M2U483_COCH5</name>
<dbReference type="OrthoDB" id="4126947at2759"/>
<reference evidence="3" key="2">
    <citation type="journal article" date="2013" name="PLoS Genet.">
        <title>Comparative genome structure, secondary metabolite, and effector coding capacity across Cochliobolus pathogens.</title>
        <authorList>
            <person name="Condon B.J."/>
            <person name="Leng Y."/>
            <person name="Wu D."/>
            <person name="Bushley K.E."/>
            <person name="Ohm R.A."/>
            <person name="Otillar R."/>
            <person name="Martin J."/>
            <person name="Schackwitz W."/>
            <person name="Grimwood J."/>
            <person name="MohdZainudin N."/>
            <person name="Xue C."/>
            <person name="Wang R."/>
            <person name="Manning V.A."/>
            <person name="Dhillon B."/>
            <person name="Tu Z.J."/>
            <person name="Steffenson B.J."/>
            <person name="Salamov A."/>
            <person name="Sun H."/>
            <person name="Lowry S."/>
            <person name="LaButti K."/>
            <person name="Han J."/>
            <person name="Copeland A."/>
            <person name="Lindquist E."/>
            <person name="Barry K."/>
            <person name="Schmutz J."/>
            <person name="Baker S.E."/>
            <person name="Ciuffetti L.M."/>
            <person name="Grigoriev I.V."/>
            <person name="Zhong S."/>
            <person name="Turgeon B.G."/>
        </authorList>
    </citation>
    <scope>NUCLEOTIDE SEQUENCE [LARGE SCALE GENOMIC DNA]</scope>
    <source>
        <strain evidence="3">C5 / ATCC 48332 / race O</strain>
    </source>
</reference>
<keyword evidence="3" id="KW-1185">Reference proteome</keyword>
<feature type="region of interest" description="Disordered" evidence="1">
    <location>
        <begin position="221"/>
        <end position="240"/>
    </location>
</feature>
<gene>
    <name evidence="2" type="ORF">COCHEDRAFT_1028535</name>
</gene>
<organism evidence="2 3">
    <name type="scientific">Cochliobolus heterostrophus (strain C5 / ATCC 48332 / race O)</name>
    <name type="common">Southern corn leaf blight fungus</name>
    <name type="synonym">Bipolaris maydis</name>
    <dbReference type="NCBI Taxonomy" id="701091"/>
    <lineage>
        <taxon>Eukaryota</taxon>
        <taxon>Fungi</taxon>
        <taxon>Dikarya</taxon>
        <taxon>Ascomycota</taxon>
        <taxon>Pezizomycotina</taxon>
        <taxon>Dothideomycetes</taxon>
        <taxon>Pleosporomycetidae</taxon>
        <taxon>Pleosporales</taxon>
        <taxon>Pleosporineae</taxon>
        <taxon>Pleosporaceae</taxon>
        <taxon>Bipolaris</taxon>
    </lineage>
</organism>
<sequence length="240" mass="26945">MTLTKELPAPKGKQANSSKQRGVVGTRLSTERRLIFDLLERYTGSKVLESGDELEEDDSKEMDDDVNALLVVTPCFDKPQDRQTKMYVLLKPENGICSLYSASEPEDEAKHFVAEIVILLSVARHNGFNGLKATTDVLKVLHDDNIAHGKALRNQLSNDMVPESPVQLWQLHGDTADTESARRLYDSWCIFITHHYAEAVDLTTRWLQHIIEMLETVVGKKENPRDDGKEEGQGDKAKSG</sequence>
<dbReference type="AlphaFoldDB" id="M2U483"/>